<keyword evidence="3 6" id="KW-0808">Transferase</keyword>
<gene>
    <name evidence="9" type="ORF">GCM10022202_00980</name>
</gene>
<feature type="active site" description="Nucleophile" evidence="6">
    <location>
        <position position="416"/>
    </location>
</feature>
<dbReference type="PRINTS" id="PR02008">
    <property type="entry name" value="RCMTFAMILY"/>
</dbReference>
<feature type="region of interest" description="Disordered" evidence="7">
    <location>
        <begin position="1"/>
        <end position="35"/>
    </location>
</feature>
<feature type="compositionally biased region" description="Basic and acidic residues" evidence="7">
    <location>
        <begin position="22"/>
        <end position="32"/>
    </location>
</feature>
<keyword evidence="10" id="KW-1185">Reference proteome</keyword>
<dbReference type="PROSITE" id="PS51686">
    <property type="entry name" value="SAM_MT_RSMB_NOP"/>
    <property type="match status" value="1"/>
</dbReference>
<dbReference type="PANTHER" id="PTHR22807">
    <property type="entry name" value="NOP2 YEAST -RELATED NOL1/NOP2/FMU SUN DOMAIN-CONTAINING"/>
    <property type="match status" value="1"/>
</dbReference>
<evidence type="ECO:0000256" key="7">
    <source>
        <dbReference type="SAM" id="MobiDB-lite"/>
    </source>
</evidence>
<dbReference type="Pfam" id="PF01029">
    <property type="entry name" value="NusB"/>
    <property type="match status" value="1"/>
</dbReference>
<dbReference type="PROSITE" id="PS01153">
    <property type="entry name" value="NOL1_NOP2_SUN"/>
    <property type="match status" value="1"/>
</dbReference>
<evidence type="ECO:0000256" key="6">
    <source>
        <dbReference type="PROSITE-ProRule" id="PRU01023"/>
    </source>
</evidence>
<comment type="similarity">
    <text evidence="1 6">Belongs to the class I-like SAM-binding methyltransferase superfamily. RsmB/NOP family.</text>
</comment>
<evidence type="ECO:0000259" key="8">
    <source>
        <dbReference type="PROSITE" id="PS51686"/>
    </source>
</evidence>
<dbReference type="InterPro" id="IPR001678">
    <property type="entry name" value="MeTrfase_RsmB-F_NOP2_dom"/>
</dbReference>
<feature type="compositionally biased region" description="Basic and acidic residues" evidence="7">
    <location>
        <begin position="1"/>
        <end position="11"/>
    </location>
</feature>
<feature type="domain" description="SAM-dependent MTase RsmB/NOP-type" evidence="8">
    <location>
        <begin position="185"/>
        <end position="487"/>
    </location>
</feature>
<dbReference type="InterPro" id="IPR035926">
    <property type="entry name" value="NusB-like_sf"/>
</dbReference>
<feature type="binding site" evidence="6">
    <location>
        <position position="345"/>
    </location>
    <ligand>
        <name>S-adenosyl-L-methionine</name>
        <dbReference type="ChEBI" id="CHEBI:59789"/>
    </ligand>
</feature>
<keyword evidence="5 6" id="KW-0694">RNA-binding</keyword>
<dbReference type="Gene3D" id="3.40.50.150">
    <property type="entry name" value="Vaccinia Virus protein VP39"/>
    <property type="match status" value="1"/>
</dbReference>
<evidence type="ECO:0000256" key="4">
    <source>
        <dbReference type="ARBA" id="ARBA00022691"/>
    </source>
</evidence>
<evidence type="ECO:0000256" key="3">
    <source>
        <dbReference type="ARBA" id="ARBA00022679"/>
    </source>
</evidence>
<name>A0ABP7B0Z6_9MICO</name>
<protein>
    <submittedName>
        <fullName evidence="9">Transcription antitermination factor NusB</fullName>
    </submittedName>
</protein>
<dbReference type="Gene3D" id="1.10.940.10">
    <property type="entry name" value="NusB-like"/>
    <property type="match status" value="1"/>
</dbReference>
<evidence type="ECO:0000256" key="2">
    <source>
        <dbReference type="ARBA" id="ARBA00022603"/>
    </source>
</evidence>
<evidence type="ECO:0000313" key="9">
    <source>
        <dbReference type="EMBL" id="GAA3645564.1"/>
    </source>
</evidence>
<comment type="caution">
    <text evidence="9">The sequence shown here is derived from an EMBL/GenBank/DDBJ whole genome shotgun (WGS) entry which is preliminary data.</text>
</comment>
<dbReference type="InterPro" id="IPR018314">
    <property type="entry name" value="RsmB/NOL1/NOP2-like_CS"/>
</dbReference>
<dbReference type="InterPro" id="IPR023267">
    <property type="entry name" value="RCMT"/>
</dbReference>
<dbReference type="SUPFAM" id="SSF53335">
    <property type="entry name" value="S-adenosyl-L-methionine-dependent methyltransferases"/>
    <property type="match status" value="1"/>
</dbReference>
<accession>A0ABP7B0Z6</accession>
<dbReference type="CDD" id="cd02440">
    <property type="entry name" value="AdoMet_MTases"/>
    <property type="match status" value="1"/>
</dbReference>
<sequence length="488" mass="51786">MVDHREGGGRRDARKRASAPGGRDRQPRRTTDRPWIVQPARRVAYTVLRAVREADAYANLLLPRELERAGLSGGDAALATELTYGTLRRLGTYDAVIEAAADRSTETIDAPVLDALRLGVHQLMGTRVASHAAVNESVSLAREAAGAGAAGFANAVLRRIARDNPGEWLELVAGAARSDDERIGLEASHPVWIVRALRRALAAEGRADELDDLLDADNVSPRVTLAALPGLASPEGTRTSYSPVGFRLAGGDPEPVLRASGGTVRVQDEGSQLVALALTRLAPVQPGERWLDLCAGPGGKTALLAAEAVAHGAVLEANEVVPARAGLVRQALEAVPLEVVVHERDGRELTAEHPGEFDRILVDAPCTGLGALRRRPEARWRKQPSDVAELAEVQGGLLRAAIGALRPGGVVAYVTCSPHLAETAAIVGQVRDEVGDAVEELDARAVLRRVSRGAIDLPAPASDGGHAQLWPHRHGTDAMFLALLRRVR</sequence>
<feature type="binding site" evidence="6">
    <location>
        <begin position="294"/>
        <end position="300"/>
    </location>
    <ligand>
        <name>S-adenosyl-L-methionine</name>
        <dbReference type="ChEBI" id="CHEBI:59789"/>
    </ligand>
</feature>
<organism evidence="9 10">
    <name type="scientific">Microbacterium marinilacus</name>
    <dbReference type="NCBI Taxonomy" id="415209"/>
    <lineage>
        <taxon>Bacteria</taxon>
        <taxon>Bacillati</taxon>
        <taxon>Actinomycetota</taxon>
        <taxon>Actinomycetes</taxon>
        <taxon>Micrococcales</taxon>
        <taxon>Microbacteriaceae</taxon>
        <taxon>Microbacterium</taxon>
    </lineage>
</organism>
<feature type="binding site" evidence="6">
    <location>
        <position position="363"/>
    </location>
    <ligand>
        <name>S-adenosyl-L-methionine</name>
        <dbReference type="ChEBI" id="CHEBI:59789"/>
    </ligand>
</feature>
<dbReference type="EMBL" id="BAAAYV010000002">
    <property type="protein sequence ID" value="GAA3645564.1"/>
    <property type="molecule type" value="Genomic_DNA"/>
</dbReference>
<reference evidence="10" key="1">
    <citation type="journal article" date="2019" name="Int. J. Syst. Evol. Microbiol.">
        <title>The Global Catalogue of Microorganisms (GCM) 10K type strain sequencing project: providing services to taxonomists for standard genome sequencing and annotation.</title>
        <authorList>
            <consortium name="The Broad Institute Genomics Platform"/>
            <consortium name="The Broad Institute Genome Sequencing Center for Infectious Disease"/>
            <person name="Wu L."/>
            <person name="Ma J."/>
        </authorList>
    </citation>
    <scope>NUCLEOTIDE SEQUENCE [LARGE SCALE GENOMIC DNA]</scope>
    <source>
        <strain evidence="10">JCM 16546</strain>
    </source>
</reference>
<dbReference type="SUPFAM" id="SSF48013">
    <property type="entry name" value="NusB-like"/>
    <property type="match status" value="1"/>
</dbReference>
<evidence type="ECO:0000256" key="1">
    <source>
        <dbReference type="ARBA" id="ARBA00007494"/>
    </source>
</evidence>
<keyword evidence="4 6" id="KW-0949">S-adenosyl-L-methionine</keyword>
<dbReference type="InterPro" id="IPR006027">
    <property type="entry name" value="NusB_RsmB_TIM44"/>
</dbReference>
<dbReference type="InterPro" id="IPR049560">
    <property type="entry name" value="MeTrfase_RsmB-F_NOP2_cat"/>
</dbReference>
<keyword evidence="2 6" id="KW-0489">Methyltransferase</keyword>
<feature type="binding site" evidence="6">
    <location>
        <position position="319"/>
    </location>
    <ligand>
        <name>S-adenosyl-L-methionine</name>
        <dbReference type="ChEBI" id="CHEBI:59789"/>
    </ligand>
</feature>
<dbReference type="PANTHER" id="PTHR22807:SF53">
    <property type="entry name" value="RIBOSOMAL RNA SMALL SUBUNIT METHYLTRANSFERASE B-RELATED"/>
    <property type="match status" value="1"/>
</dbReference>
<proteinExistence type="inferred from homology"/>
<dbReference type="RefSeq" id="WP_221857681.1">
    <property type="nucleotide sequence ID" value="NZ_BAAAYV010000002.1"/>
</dbReference>
<evidence type="ECO:0000256" key="5">
    <source>
        <dbReference type="ARBA" id="ARBA00022884"/>
    </source>
</evidence>
<dbReference type="Pfam" id="PF01189">
    <property type="entry name" value="Methyltr_RsmB-F"/>
    <property type="match status" value="1"/>
</dbReference>
<dbReference type="Proteomes" id="UP001410795">
    <property type="component" value="Unassembled WGS sequence"/>
</dbReference>
<dbReference type="InterPro" id="IPR029063">
    <property type="entry name" value="SAM-dependent_MTases_sf"/>
</dbReference>
<evidence type="ECO:0000313" key="10">
    <source>
        <dbReference type="Proteomes" id="UP001410795"/>
    </source>
</evidence>